<feature type="transmembrane region" description="Helical" evidence="1">
    <location>
        <begin position="103"/>
        <end position="121"/>
    </location>
</feature>
<keyword evidence="4" id="KW-1185">Reference proteome</keyword>
<evidence type="ECO:0000259" key="2">
    <source>
        <dbReference type="PROSITE" id="PS51352"/>
    </source>
</evidence>
<accession>A0A0D6XCD5</accession>
<dbReference type="InterPro" id="IPR013740">
    <property type="entry name" value="Redoxin"/>
</dbReference>
<proteinExistence type="predicted"/>
<dbReference type="GO" id="GO:0008961">
    <property type="term" value="F:phosphatidylglycerol-prolipoprotein diacylglyceryl transferase activity"/>
    <property type="evidence" value="ECO:0007669"/>
    <property type="project" value="InterPro"/>
</dbReference>
<evidence type="ECO:0000256" key="1">
    <source>
        <dbReference type="SAM" id="Phobius"/>
    </source>
</evidence>
<gene>
    <name evidence="3" type="ORF">THFILI_07175</name>
</gene>
<dbReference type="PANTHER" id="PTHR42852:SF13">
    <property type="entry name" value="PROTEIN DIPZ"/>
    <property type="match status" value="1"/>
</dbReference>
<dbReference type="InterPro" id="IPR050553">
    <property type="entry name" value="Thioredoxin_ResA/DsbE_sf"/>
</dbReference>
<dbReference type="CDD" id="cd02966">
    <property type="entry name" value="TlpA_like_family"/>
    <property type="match status" value="1"/>
</dbReference>
<dbReference type="Pfam" id="PF01790">
    <property type="entry name" value="LGT"/>
    <property type="match status" value="1"/>
</dbReference>
<dbReference type="PROSITE" id="PS51352">
    <property type="entry name" value="THIOREDOXIN_2"/>
    <property type="match status" value="1"/>
</dbReference>
<dbReference type="RefSeq" id="WP_045246260.1">
    <property type="nucleotide sequence ID" value="NZ_JPSL02000039.1"/>
</dbReference>
<dbReference type="Pfam" id="PF08534">
    <property type="entry name" value="Redoxin"/>
    <property type="match status" value="1"/>
</dbReference>
<dbReference type="InterPro" id="IPR036249">
    <property type="entry name" value="Thioredoxin-like_sf"/>
</dbReference>
<keyword evidence="1" id="KW-1133">Transmembrane helix</keyword>
<keyword evidence="1" id="KW-0472">Membrane</keyword>
<evidence type="ECO:0000313" key="4">
    <source>
        <dbReference type="Proteomes" id="UP000030364"/>
    </source>
</evidence>
<dbReference type="GO" id="GO:0005886">
    <property type="term" value="C:plasma membrane"/>
    <property type="evidence" value="ECO:0007669"/>
    <property type="project" value="InterPro"/>
</dbReference>
<feature type="domain" description="Thioredoxin" evidence="2">
    <location>
        <begin position="125"/>
        <end position="261"/>
    </location>
</feature>
<feature type="transmembrane region" description="Helical" evidence="1">
    <location>
        <begin position="73"/>
        <end position="97"/>
    </location>
</feature>
<comment type="caution">
    <text evidence="3">The sequence shown here is derived from an EMBL/GenBank/DDBJ whole genome shotgun (WGS) entry which is preliminary data.</text>
</comment>
<dbReference type="GO" id="GO:0016491">
    <property type="term" value="F:oxidoreductase activity"/>
    <property type="evidence" value="ECO:0007669"/>
    <property type="project" value="InterPro"/>
</dbReference>
<dbReference type="Gene3D" id="3.40.30.10">
    <property type="entry name" value="Glutaredoxin"/>
    <property type="match status" value="1"/>
</dbReference>
<dbReference type="SUPFAM" id="SSF52833">
    <property type="entry name" value="Thioredoxin-like"/>
    <property type="match status" value="1"/>
</dbReference>
<dbReference type="OrthoDB" id="9809733at2"/>
<name>A0A0D6XCD5_THEFI</name>
<dbReference type="InterPro" id="IPR001640">
    <property type="entry name" value="Lgt"/>
</dbReference>
<dbReference type="STRING" id="276.THFILI_07175"/>
<dbReference type="EMBL" id="JPSL02000039">
    <property type="protein sequence ID" value="KIX84523.1"/>
    <property type="molecule type" value="Genomic_DNA"/>
</dbReference>
<keyword evidence="1" id="KW-0812">Transmembrane</keyword>
<protein>
    <submittedName>
        <fullName evidence="3">Thiol:disulfide interchange protein</fullName>
    </submittedName>
</protein>
<reference evidence="3 4" key="1">
    <citation type="journal article" date="2015" name="Genome Announc.">
        <title>Draft Genome Sequence of the Thermophile Thermus filiformis ATCC 43280, Producer of Carotenoid-(Di)glucoside-Branched Fatty Acid (Di)esters and Source of Hyperthermostable Enzymes of Biotechnological Interest.</title>
        <authorList>
            <person name="Mandelli F."/>
            <person name="Oliveira Ramires B."/>
            <person name="Couger M.B."/>
            <person name="Paixao D.A."/>
            <person name="Camilo C.M."/>
            <person name="Polikarpov I."/>
            <person name="Prade R."/>
            <person name="Riano-Pachon D.M."/>
            <person name="Squina F.M."/>
        </authorList>
    </citation>
    <scope>NUCLEOTIDE SEQUENCE [LARGE SCALE GENOMIC DNA]</scope>
    <source>
        <strain evidence="3 4">ATCC 43280</strain>
    </source>
</reference>
<sequence length="261" mass="28911">MDAIQIGPVALSWARAQVALALLALVLVAEAYARRHDRRLSAWAWNAVLLGLLAARLAFVLRHAALYAQDPLSVLYVWQGGFDAWAGVAAGGVYTLMALPKNLWRYALLAAAVAGLVYGLVSQRRPQEARLPNLTLERLGGGSVELRAFLGKPLVVNAWATWCPPCRRELPMLLKVAERTPEVRFVFVSQGEAPETVRRFLEAQGLAMEWPLLDPSTRLSEALGVQGLPTTFFFDREGRLVLRHMGELSEALLMDYLRALR</sequence>
<dbReference type="InterPro" id="IPR013766">
    <property type="entry name" value="Thioredoxin_domain"/>
</dbReference>
<dbReference type="AlphaFoldDB" id="A0A0D6XCD5"/>
<dbReference type="PANTHER" id="PTHR42852">
    <property type="entry name" value="THIOL:DISULFIDE INTERCHANGE PROTEIN DSBE"/>
    <property type="match status" value="1"/>
</dbReference>
<feature type="transmembrane region" description="Helical" evidence="1">
    <location>
        <begin position="43"/>
        <end position="61"/>
    </location>
</feature>
<dbReference type="Proteomes" id="UP000030364">
    <property type="component" value="Unassembled WGS sequence"/>
</dbReference>
<organism evidence="3 4">
    <name type="scientific">Thermus filiformis</name>
    <dbReference type="NCBI Taxonomy" id="276"/>
    <lineage>
        <taxon>Bacteria</taxon>
        <taxon>Thermotogati</taxon>
        <taxon>Deinococcota</taxon>
        <taxon>Deinococci</taxon>
        <taxon>Thermales</taxon>
        <taxon>Thermaceae</taxon>
        <taxon>Thermus</taxon>
    </lineage>
</organism>
<dbReference type="GO" id="GO:0042158">
    <property type="term" value="P:lipoprotein biosynthetic process"/>
    <property type="evidence" value="ECO:0007669"/>
    <property type="project" value="InterPro"/>
</dbReference>
<evidence type="ECO:0000313" key="3">
    <source>
        <dbReference type="EMBL" id="KIX84523.1"/>
    </source>
</evidence>